<evidence type="ECO:0000313" key="2">
    <source>
        <dbReference type="Proteomes" id="UP000078386"/>
    </source>
</evidence>
<dbReference type="PATRIC" id="fig|1354264.4.peg.901"/>
<name>A0A1B7K613_9ENTR</name>
<evidence type="ECO:0000313" key="1">
    <source>
        <dbReference type="EMBL" id="OAT55575.1"/>
    </source>
</evidence>
<sequence length="143" mass="15913">MSKKKIATEAAVTESYTVFYSGEAEKISPHSKGLLTYELGQEDETGSLALRLTANGEGGLFSREWIRLDAIHAILEQQQDSFPSRVFRPLFGQGSTNNAGFLAAVLRSPDICLIEADSSRLFMHRCYADWPHRMTQLATLSQD</sequence>
<proteinExistence type="predicted"/>
<gene>
    <name evidence="1" type="ORF">M989_00863</name>
</gene>
<reference evidence="1 2" key="1">
    <citation type="submission" date="2016-04" db="EMBL/GenBank/DDBJ databases">
        <title>ATOL: Assembling a taxonomically balanced genome-scale reconstruction of the evolutionary history of the Enterobacteriaceae.</title>
        <authorList>
            <person name="Plunkett G.III."/>
            <person name="Neeno-Eckwall E.C."/>
            <person name="Glasner J.D."/>
            <person name="Perna N.T."/>
        </authorList>
    </citation>
    <scope>NUCLEOTIDE SEQUENCE [LARGE SCALE GENOMIC DNA]</scope>
    <source>
        <strain evidence="1 2">ATCC 51603</strain>
    </source>
</reference>
<accession>A0A1B7K613</accession>
<dbReference type="EMBL" id="LXEU01000016">
    <property type="protein sequence ID" value="OAT55575.1"/>
    <property type="molecule type" value="Genomic_DNA"/>
</dbReference>
<organism evidence="1 2">
    <name type="scientific">Kluyvera georgiana ATCC 51603</name>
    <dbReference type="NCBI Taxonomy" id="1354264"/>
    <lineage>
        <taxon>Bacteria</taxon>
        <taxon>Pseudomonadati</taxon>
        <taxon>Pseudomonadota</taxon>
        <taxon>Gammaproteobacteria</taxon>
        <taxon>Enterobacterales</taxon>
        <taxon>Enterobacteriaceae</taxon>
        <taxon>Kluyvera</taxon>
    </lineage>
</organism>
<protein>
    <submittedName>
        <fullName evidence="1">Uncharacterized protein</fullName>
    </submittedName>
</protein>
<keyword evidence="2" id="KW-1185">Reference proteome</keyword>
<dbReference type="RefSeq" id="WP_064542570.1">
    <property type="nucleotide sequence ID" value="NZ_LXEU01000016.1"/>
</dbReference>
<dbReference type="Proteomes" id="UP000078386">
    <property type="component" value="Unassembled WGS sequence"/>
</dbReference>
<dbReference type="AlphaFoldDB" id="A0A1B7K613"/>
<comment type="caution">
    <text evidence="1">The sequence shown here is derived from an EMBL/GenBank/DDBJ whole genome shotgun (WGS) entry which is preliminary data.</text>
</comment>